<accession>A0A172WIQ5</accession>
<keyword evidence="2" id="KW-1185">Reference proteome</keyword>
<protein>
    <submittedName>
        <fullName evidence="1">Uncharacterized protein</fullName>
    </submittedName>
</protein>
<dbReference type="KEGG" id="tpie:A7C91_09350"/>
<dbReference type="STRING" id="1712654.A7C91_09350"/>
<gene>
    <name evidence="1" type="ORF">A7C91_09350</name>
</gene>
<dbReference type="AlphaFoldDB" id="A0A172WIQ5"/>
<dbReference type="RefSeq" id="WP_068666925.1">
    <property type="nucleotide sequence ID" value="NZ_CP015520.1"/>
</dbReference>
<dbReference type="EMBL" id="CP015520">
    <property type="protein sequence ID" value="ANF23353.1"/>
    <property type="molecule type" value="Genomic_DNA"/>
</dbReference>
<proteinExistence type="predicted"/>
<sequence length="126" mass="13867">MIAATLVVILLVIRAIGAISAPYSTALTVVLGSMPNQVEDQGNFKLEVWLEDNGDGTYKVNYRIWAVKDSINGAKVQLVCFGPVKNVAGLDPIEHEGILKPVNYWTPVPERAFPSQVQFTVWKRGL</sequence>
<dbReference type="Proteomes" id="UP000076969">
    <property type="component" value="Chromosome"/>
</dbReference>
<evidence type="ECO:0000313" key="2">
    <source>
        <dbReference type="Proteomes" id="UP000076969"/>
    </source>
</evidence>
<organism evidence="1 2">
    <name type="scientific">Thermococcus piezophilus</name>
    <dbReference type="NCBI Taxonomy" id="1712654"/>
    <lineage>
        <taxon>Archaea</taxon>
        <taxon>Methanobacteriati</taxon>
        <taxon>Methanobacteriota</taxon>
        <taxon>Thermococci</taxon>
        <taxon>Thermococcales</taxon>
        <taxon>Thermococcaceae</taxon>
        <taxon>Thermococcus</taxon>
    </lineage>
</organism>
<name>A0A172WIQ5_9EURY</name>
<dbReference type="GeneID" id="28496398"/>
<reference evidence="2" key="1">
    <citation type="journal article" date="2016" name="Syst. Appl. Microbiol.">
        <title>Thermococcus piezophilus sp. nov., a novel hyperthermophilic and piezophilic archaeon with a broad pressure range for growth, isolated from a deepest hydrothermal vent at the Mid-Cayman Rise.</title>
        <authorList>
            <person name="Dalmasso C."/>
            <person name="Oger P."/>
            <person name="Selva G."/>
            <person name="Courtine D."/>
            <person name="L'Haridon S."/>
            <person name="Garlaschelli A."/>
            <person name="Roussel E."/>
            <person name="Miyazaki J."/>
            <person name="Reveillaud J."/>
            <person name="Jebbar M."/>
            <person name="Takai K."/>
            <person name="Maignien L."/>
            <person name="Alain K."/>
        </authorList>
    </citation>
    <scope>NUCLEOTIDE SEQUENCE [LARGE SCALE GENOMIC DNA]</scope>
    <source>
        <strain evidence="2">CDGS</strain>
    </source>
</reference>
<evidence type="ECO:0000313" key="1">
    <source>
        <dbReference type="EMBL" id="ANF23353.1"/>
    </source>
</evidence>
<dbReference type="OrthoDB" id="95704at2157"/>